<keyword evidence="3" id="KW-1185">Reference proteome</keyword>
<dbReference type="EMBL" id="CP003620">
    <property type="protein sequence ID" value="AFZ15204.1"/>
    <property type="molecule type" value="Genomic_DNA"/>
</dbReference>
<sequence length="368" mass="40326">MNKVLILGGTGRIGSSVAQDLIAHTDAEIIITGRNSANGTALGSQLGSQVKFLAIDLDEEDSLKNAIASSNLVIHCAGPFHYRDAKVLKSCIEQGVNYLDVSDHRSFTRKVLDCKPEAEAAGVTAIVNTGIFPGISNSMVREGVEQLDEAERIHLSYVVAGSGGAGVTVMRTTFLGLRREFESWINGKWEMVKPYSDREMIQFPAPYGRTGVYWFDMPETFTLPDTFPVKTVITKFGTVPDFYNYLTWSVAHWWPASWLRNSAVIEFLAHVSHRMTDFTDKLSGVGVAIRSEVTGSKDGQPASYCSTLVHKNTSVAAACGTGSLAQLMLDGKLNKPGVWVVEQALPTDLFEQTMESRGIQINRSWLKP</sequence>
<dbReference type="Proteomes" id="UP000010472">
    <property type="component" value="Chromosome"/>
</dbReference>
<dbReference type="AlphaFoldDB" id="K9W5Y1"/>
<proteinExistence type="predicted"/>
<name>K9W5Y1_9CYAN</name>
<dbReference type="Gene3D" id="3.30.360.10">
    <property type="entry name" value="Dihydrodipicolinate Reductase, domain 2"/>
    <property type="match status" value="1"/>
</dbReference>
<dbReference type="eggNOG" id="COG1748">
    <property type="taxonomic scope" value="Bacteria"/>
</dbReference>
<dbReference type="InterPro" id="IPR036291">
    <property type="entry name" value="NAD(P)-bd_dom_sf"/>
</dbReference>
<dbReference type="PANTHER" id="PTHR43796">
    <property type="entry name" value="CARBOXYNORSPERMIDINE SYNTHASE"/>
    <property type="match status" value="1"/>
</dbReference>
<dbReference type="PATRIC" id="fig|1173022.3.peg.4775"/>
<dbReference type="InterPro" id="IPR005097">
    <property type="entry name" value="Sacchrp_dh_NADP-bd"/>
</dbReference>
<dbReference type="PANTHER" id="PTHR43796:SF2">
    <property type="entry name" value="CARBOXYNORSPERMIDINE SYNTHASE"/>
    <property type="match status" value="1"/>
</dbReference>
<dbReference type="KEGG" id="cep:Cri9333_4421"/>
<protein>
    <submittedName>
        <fullName evidence="2">Saccharopine dehydrogenase</fullName>
    </submittedName>
</protein>
<dbReference type="SUPFAM" id="SSF51735">
    <property type="entry name" value="NAD(P)-binding Rossmann-fold domains"/>
    <property type="match status" value="1"/>
</dbReference>
<organism evidence="2 3">
    <name type="scientific">Crinalium epipsammum PCC 9333</name>
    <dbReference type="NCBI Taxonomy" id="1173022"/>
    <lineage>
        <taxon>Bacteria</taxon>
        <taxon>Bacillati</taxon>
        <taxon>Cyanobacteriota</taxon>
        <taxon>Cyanophyceae</taxon>
        <taxon>Gomontiellales</taxon>
        <taxon>Gomontiellaceae</taxon>
        <taxon>Crinalium</taxon>
    </lineage>
</organism>
<feature type="domain" description="Saccharopine dehydrogenase NADP binding" evidence="1">
    <location>
        <begin position="4"/>
        <end position="126"/>
    </location>
</feature>
<dbReference type="RefSeq" id="WP_015205297.1">
    <property type="nucleotide sequence ID" value="NC_019753.1"/>
</dbReference>
<evidence type="ECO:0000313" key="2">
    <source>
        <dbReference type="EMBL" id="AFZ15204.1"/>
    </source>
</evidence>
<dbReference type="Pfam" id="PF03435">
    <property type="entry name" value="Sacchrp_dh_NADP"/>
    <property type="match status" value="1"/>
</dbReference>
<dbReference type="Gene3D" id="3.40.50.720">
    <property type="entry name" value="NAD(P)-binding Rossmann-like Domain"/>
    <property type="match status" value="1"/>
</dbReference>
<dbReference type="HOGENOM" id="CLU_032858_1_0_3"/>
<gene>
    <name evidence="2" type="ORF">Cri9333_4421</name>
</gene>
<evidence type="ECO:0000313" key="3">
    <source>
        <dbReference type="Proteomes" id="UP000010472"/>
    </source>
</evidence>
<dbReference type="STRING" id="1173022.Cri9333_4421"/>
<reference evidence="2 3" key="1">
    <citation type="submission" date="2012-06" db="EMBL/GenBank/DDBJ databases">
        <title>Finished chromosome of genome of Crinalium epipsammum PCC 9333.</title>
        <authorList>
            <consortium name="US DOE Joint Genome Institute"/>
            <person name="Gugger M."/>
            <person name="Coursin T."/>
            <person name="Rippka R."/>
            <person name="Tandeau De Marsac N."/>
            <person name="Huntemann M."/>
            <person name="Wei C.-L."/>
            <person name="Han J."/>
            <person name="Detter J.C."/>
            <person name="Han C."/>
            <person name="Tapia R."/>
            <person name="Davenport K."/>
            <person name="Daligault H."/>
            <person name="Erkkila T."/>
            <person name="Gu W."/>
            <person name="Munk A.C.C."/>
            <person name="Teshima H."/>
            <person name="Xu Y."/>
            <person name="Chain P."/>
            <person name="Chen A."/>
            <person name="Krypides N."/>
            <person name="Mavromatis K."/>
            <person name="Markowitz V."/>
            <person name="Szeto E."/>
            <person name="Ivanova N."/>
            <person name="Mikhailova N."/>
            <person name="Ovchinnikova G."/>
            <person name="Pagani I."/>
            <person name="Pati A."/>
            <person name="Goodwin L."/>
            <person name="Peters L."/>
            <person name="Pitluck S."/>
            <person name="Woyke T."/>
            <person name="Kerfeld C."/>
        </authorList>
    </citation>
    <scope>NUCLEOTIDE SEQUENCE [LARGE SCALE GENOMIC DNA]</scope>
    <source>
        <strain evidence="2 3">PCC 9333</strain>
    </source>
</reference>
<accession>K9W5Y1</accession>
<evidence type="ECO:0000259" key="1">
    <source>
        <dbReference type="Pfam" id="PF03435"/>
    </source>
</evidence>
<dbReference type="OrthoDB" id="528778at2"/>